<accession>A0A1F6YP83</accession>
<sequence>MTESDVQHELPLRSGLKPKTGKFQAEQFIRIKQIYYSSSVHRIARQAIRMPRENTICFALFNSLQHFVKDRSAWNFRRLLFNKLKGDV</sequence>
<organism evidence="1 2">
    <name type="scientific">Candidatus Nomurabacteria bacterium RIFOXYA2_FULL_42_12</name>
    <dbReference type="NCBI Taxonomy" id="1801801"/>
    <lineage>
        <taxon>Bacteria</taxon>
        <taxon>Candidatus Nomuraibacteriota</taxon>
    </lineage>
</organism>
<proteinExistence type="predicted"/>
<comment type="caution">
    <text evidence="1">The sequence shown here is derived from an EMBL/GenBank/DDBJ whole genome shotgun (WGS) entry which is preliminary data.</text>
</comment>
<dbReference type="AlphaFoldDB" id="A0A1F6YP83"/>
<protein>
    <submittedName>
        <fullName evidence="1">Uncharacterized protein</fullName>
    </submittedName>
</protein>
<dbReference type="EMBL" id="MFVZ01000006">
    <property type="protein sequence ID" value="OGJ08183.1"/>
    <property type="molecule type" value="Genomic_DNA"/>
</dbReference>
<name>A0A1F6YP83_9BACT</name>
<gene>
    <name evidence="1" type="ORF">A2225_03315</name>
</gene>
<dbReference type="Proteomes" id="UP000178138">
    <property type="component" value="Unassembled WGS sequence"/>
</dbReference>
<reference evidence="1 2" key="1">
    <citation type="journal article" date="2016" name="Nat. Commun.">
        <title>Thousands of microbial genomes shed light on interconnected biogeochemical processes in an aquifer system.</title>
        <authorList>
            <person name="Anantharaman K."/>
            <person name="Brown C.T."/>
            <person name="Hug L.A."/>
            <person name="Sharon I."/>
            <person name="Castelle C.J."/>
            <person name="Probst A.J."/>
            <person name="Thomas B.C."/>
            <person name="Singh A."/>
            <person name="Wilkins M.J."/>
            <person name="Karaoz U."/>
            <person name="Brodie E.L."/>
            <person name="Williams K.H."/>
            <person name="Hubbard S.S."/>
            <person name="Banfield J.F."/>
        </authorList>
    </citation>
    <scope>NUCLEOTIDE SEQUENCE [LARGE SCALE GENOMIC DNA]</scope>
</reference>
<evidence type="ECO:0000313" key="1">
    <source>
        <dbReference type="EMBL" id="OGJ08183.1"/>
    </source>
</evidence>
<evidence type="ECO:0000313" key="2">
    <source>
        <dbReference type="Proteomes" id="UP000178138"/>
    </source>
</evidence>